<gene>
    <name evidence="4" type="ORF">GCM10011611_11370</name>
</gene>
<proteinExistence type="predicted"/>
<evidence type="ECO:0000259" key="2">
    <source>
        <dbReference type="Pfam" id="PF06938"/>
    </source>
</evidence>
<accession>A0A8J2YR76</accession>
<dbReference type="Pfam" id="PF06938">
    <property type="entry name" value="DUF1285_N"/>
    <property type="match status" value="1"/>
</dbReference>
<dbReference type="Proteomes" id="UP000646365">
    <property type="component" value="Unassembled WGS sequence"/>
</dbReference>
<dbReference type="EMBL" id="BMJQ01000002">
    <property type="protein sequence ID" value="GGF07635.1"/>
    <property type="molecule type" value="Genomic_DNA"/>
</dbReference>
<feature type="domain" description="DUF1285" evidence="2">
    <location>
        <begin position="25"/>
        <end position="84"/>
    </location>
</feature>
<protein>
    <recommendedName>
        <fullName evidence="6">DUF1285 domain-containing protein</fullName>
    </recommendedName>
</protein>
<dbReference type="InterPro" id="IPR023361">
    <property type="entry name" value="DUF1285_beta_roll_sf"/>
</dbReference>
<feature type="domain" description="DUF1285" evidence="3">
    <location>
        <begin position="85"/>
        <end position="179"/>
    </location>
</feature>
<name>A0A8J2YR76_9PROT</name>
<reference evidence="4" key="2">
    <citation type="submission" date="2020-09" db="EMBL/GenBank/DDBJ databases">
        <authorList>
            <person name="Sun Q."/>
            <person name="Zhou Y."/>
        </authorList>
    </citation>
    <scope>NUCLEOTIDE SEQUENCE</scope>
    <source>
        <strain evidence="4">CGMCC 1.15725</strain>
    </source>
</reference>
<feature type="region of interest" description="Disordered" evidence="1">
    <location>
        <begin position="1"/>
        <end position="20"/>
    </location>
</feature>
<dbReference type="Gene3D" id="3.10.540.10">
    <property type="entry name" value="duf1285 like domain"/>
    <property type="match status" value="1"/>
</dbReference>
<keyword evidence="5" id="KW-1185">Reference proteome</keyword>
<reference evidence="4" key="1">
    <citation type="journal article" date="2014" name="Int. J. Syst. Evol. Microbiol.">
        <title>Complete genome sequence of Corynebacterium casei LMG S-19264T (=DSM 44701T), isolated from a smear-ripened cheese.</title>
        <authorList>
            <consortium name="US DOE Joint Genome Institute (JGI-PGF)"/>
            <person name="Walter F."/>
            <person name="Albersmeier A."/>
            <person name="Kalinowski J."/>
            <person name="Ruckert C."/>
        </authorList>
    </citation>
    <scope>NUCLEOTIDE SEQUENCE</scope>
    <source>
        <strain evidence="4">CGMCC 1.15725</strain>
    </source>
</reference>
<evidence type="ECO:0000259" key="3">
    <source>
        <dbReference type="Pfam" id="PF21028"/>
    </source>
</evidence>
<sequence length="186" mass="20806">MKTPETDAPQAERPTPNAIGPGIIESCGDFNIRIARDGTWYYRNSPIRRLPLVKLFATVLRREADGSYWLVTPAERGRIEVEDAPFVAVELEAEGQDRDQSLTFRTNLDDKVVVGENHPLRVATAPGTDEPRPYVLVRPGLEALLLRPVFYHLIERGEEATVDGTSRFGVWSNGKFFPLDNSTDAI</sequence>
<evidence type="ECO:0000256" key="1">
    <source>
        <dbReference type="SAM" id="MobiDB-lite"/>
    </source>
</evidence>
<dbReference type="Gene3D" id="2.30.270.10">
    <property type="entry name" value="duf1285 protein"/>
    <property type="match status" value="1"/>
</dbReference>
<dbReference type="InterPro" id="IPR048341">
    <property type="entry name" value="DUF1285_N"/>
</dbReference>
<dbReference type="InterPro" id="IPR010707">
    <property type="entry name" value="DUF1285"/>
</dbReference>
<evidence type="ECO:0000313" key="4">
    <source>
        <dbReference type="EMBL" id="GGF07635.1"/>
    </source>
</evidence>
<dbReference type="Pfam" id="PF21028">
    <property type="entry name" value="DUF1285_C"/>
    <property type="match status" value="1"/>
</dbReference>
<organism evidence="4 5">
    <name type="scientific">Aliidongia dinghuensis</name>
    <dbReference type="NCBI Taxonomy" id="1867774"/>
    <lineage>
        <taxon>Bacteria</taxon>
        <taxon>Pseudomonadati</taxon>
        <taxon>Pseudomonadota</taxon>
        <taxon>Alphaproteobacteria</taxon>
        <taxon>Rhodospirillales</taxon>
        <taxon>Dongiaceae</taxon>
        <taxon>Aliidongia</taxon>
    </lineage>
</organism>
<dbReference type="AlphaFoldDB" id="A0A8J2YR76"/>
<comment type="caution">
    <text evidence="4">The sequence shown here is derived from an EMBL/GenBank/DDBJ whole genome shotgun (WGS) entry which is preliminary data.</text>
</comment>
<dbReference type="RefSeq" id="WP_189043377.1">
    <property type="nucleotide sequence ID" value="NZ_BMJQ01000002.1"/>
</dbReference>
<evidence type="ECO:0008006" key="6">
    <source>
        <dbReference type="Google" id="ProtNLM"/>
    </source>
</evidence>
<dbReference type="PIRSF" id="PIRSF029557">
    <property type="entry name" value="UCP029557"/>
    <property type="match status" value="1"/>
</dbReference>
<evidence type="ECO:0000313" key="5">
    <source>
        <dbReference type="Proteomes" id="UP000646365"/>
    </source>
</evidence>
<dbReference type="InterPro" id="IPR048342">
    <property type="entry name" value="DUF1285_C"/>
</dbReference>